<name>A0A225CE30_9MICO</name>
<dbReference type="Proteomes" id="UP000215316">
    <property type="component" value="Unassembled WGS sequence"/>
</dbReference>
<evidence type="ECO:0000256" key="6">
    <source>
        <dbReference type="SAM" id="Phobius"/>
    </source>
</evidence>
<feature type="region of interest" description="Disordered" evidence="5">
    <location>
        <begin position="1"/>
        <end position="50"/>
    </location>
</feature>
<comment type="subcellular location">
    <subcellularLocation>
        <location evidence="1">Membrane</location>
        <topology evidence="1">Multi-pass membrane protein</topology>
    </subcellularLocation>
</comment>
<dbReference type="RefSeq" id="WP_094130688.1">
    <property type="nucleotide sequence ID" value="NZ_CP040788.1"/>
</dbReference>
<dbReference type="AlphaFoldDB" id="A0A225CE30"/>
<evidence type="ECO:0000256" key="5">
    <source>
        <dbReference type="SAM" id="MobiDB-lite"/>
    </source>
</evidence>
<protein>
    <recommendedName>
        <fullName evidence="9">DUF4870 domain-containing protein</fullName>
    </recommendedName>
</protein>
<evidence type="ECO:0000256" key="2">
    <source>
        <dbReference type="ARBA" id="ARBA00022692"/>
    </source>
</evidence>
<feature type="transmembrane region" description="Helical" evidence="6">
    <location>
        <begin position="94"/>
        <end position="116"/>
    </location>
</feature>
<accession>A0A225CE30</accession>
<keyword evidence="3 6" id="KW-1133">Transmembrane helix</keyword>
<organism evidence="7 8">
    <name type="scientific">Clavibacter tessellarius</name>
    <dbReference type="NCBI Taxonomy" id="31965"/>
    <lineage>
        <taxon>Bacteria</taxon>
        <taxon>Bacillati</taxon>
        <taxon>Actinomycetota</taxon>
        <taxon>Actinomycetes</taxon>
        <taxon>Micrococcales</taxon>
        <taxon>Microbacteriaceae</taxon>
        <taxon>Clavibacter</taxon>
    </lineage>
</organism>
<feature type="transmembrane region" description="Helical" evidence="6">
    <location>
        <begin position="58"/>
        <end position="82"/>
    </location>
</feature>
<reference evidence="7" key="1">
    <citation type="submission" date="2017-08" db="EMBL/GenBank/DDBJ databases">
        <title>Genomes of multiple Clavibacter strains from different subspecies.</title>
        <authorList>
            <person name="Yuan X.-K."/>
            <person name="Li X.-S."/>
            <person name="Nie J."/>
            <person name="De Boer S.H."/>
        </authorList>
    </citation>
    <scope>NUCLEOTIDE SEQUENCE [LARGE SCALE GENOMIC DNA]</scope>
    <source>
        <strain evidence="7">ATCC 33566</strain>
    </source>
</reference>
<sequence>MTDAPPTPPQDDRNTTGHHPTPPPGASENRGAAGTPGSGDPYSSSHPTPPLRPDEEKLWATLIHIGGVLFGFLIPLIGYLVLRDRGPFIKEHTRHALNFHLTMLIAYVAGLVLSVIGIGLLLVFAIWVVTIIFAIMAAVAANQGRPYKYPLSIELIKN</sequence>
<evidence type="ECO:0000313" key="7">
    <source>
        <dbReference type="EMBL" id="OQJ64030.1"/>
    </source>
</evidence>
<keyword evidence="2 6" id="KW-0812">Transmembrane</keyword>
<comment type="caution">
    <text evidence="7">The sequence shown here is derived from an EMBL/GenBank/DDBJ whole genome shotgun (WGS) entry which is preliminary data.</text>
</comment>
<dbReference type="InterPro" id="IPR019109">
    <property type="entry name" value="MamF_MmsF"/>
</dbReference>
<dbReference type="Pfam" id="PF09685">
    <property type="entry name" value="MamF_MmsF"/>
    <property type="match status" value="1"/>
</dbReference>
<evidence type="ECO:0000313" key="8">
    <source>
        <dbReference type="Proteomes" id="UP000215316"/>
    </source>
</evidence>
<evidence type="ECO:0000256" key="1">
    <source>
        <dbReference type="ARBA" id="ARBA00004141"/>
    </source>
</evidence>
<dbReference type="OrthoDB" id="9808930at2"/>
<evidence type="ECO:0000256" key="4">
    <source>
        <dbReference type="ARBA" id="ARBA00023136"/>
    </source>
</evidence>
<feature type="transmembrane region" description="Helical" evidence="6">
    <location>
        <begin position="122"/>
        <end position="141"/>
    </location>
</feature>
<proteinExistence type="predicted"/>
<evidence type="ECO:0000256" key="3">
    <source>
        <dbReference type="ARBA" id="ARBA00022989"/>
    </source>
</evidence>
<evidence type="ECO:0008006" key="9">
    <source>
        <dbReference type="Google" id="ProtNLM"/>
    </source>
</evidence>
<dbReference type="EMBL" id="MZMQ01000001">
    <property type="protein sequence ID" value="OQJ64030.1"/>
    <property type="molecule type" value="Genomic_DNA"/>
</dbReference>
<gene>
    <name evidence="7" type="ORF">B5P24_14000</name>
</gene>
<keyword evidence="4 6" id="KW-0472">Membrane</keyword>
<keyword evidence="8" id="KW-1185">Reference proteome</keyword>